<feature type="signal peptide" evidence="4">
    <location>
        <begin position="1"/>
        <end position="26"/>
    </location>
</feature>
<evidence type="ECO:0000256" key="4">
    <source>
        <dbReference type="SAM" id="SignalP"/>
    </source>
</evidence>
<evidence type="ECO:0000256" key="3">
    <source>
        <dbReference type="SAM" id="MobiDB-lite"/>
    </source>
</evidence>
<gene>
    <name evidence="6" type="ORF">HD593_006602</name>
</gene>
<dbReference type="InterPro" id="IPR032267">
    <property type="entry name" value="DUF4832"/>
</dbReference>
<dbReference type="EMBL" id="JACHMI010000001">
    <property type="protein sequence ID" value="MBB6551807.1"/>
    <property type="molecule type" value="Genomic_DNA"/>
</dbReference>
<keyword evidence="4" id="KW-0732">Signal</keyword>
<sequence>MKIRRWFASLAAITTLLSGGAVPASAAPAGPPARPPAGPPPDTTLTTHTYAYAPTPVGQPLKGFAPYLFPGDNYDAKYPGGVMWTYFALNEIMTNPSNCNAFDWTLFEKALDESAVWGRQVAFRFYVEYPGGTSSHPGNGIPPCLNGKMALRNNGFWGTVSPDYDDPDVIAAFTNFINAFAARYDKAGPGGTADPRIGFMSLGLVGLWGEWHTWPYDRDTADGYPDLMPTDATISTLINAFDSAFDNIQLEVRYPGLAGTQTADIGFHDDSWPYKEHRGGQLKSMTLPRSMNGWDDAFTQIMLDNGTENRWTTHSIGGEARPEIQGSLYANYPAGGGQVDDVLAATELTHISWMINQTGAGGYSPADPKVAAGVRKMGYNLHIPQANFNASNGGTFKVGVTVQNDGVAPFYYPWKFVLGLRDSSGSVVKTWDTDWDIRTVQPLKIRAFPDWNAGADPTYLDFGRPVNFSANLNAAGVPAGNYQLVLRVRNPLEAITQQVLRDRPASVRLTDWIIDRWRPAYPLSFANANQGADGWVDLGQVSTTGTCGGDCTAPSAPAGLAVTARTDTSVSLSWSASTDSGGSGLRGYHVYRSGTKVTATPVTGTSFTDTGLTAGRTYQYTVEAVDNAGNVSARSAAVSATTTGCSGDCTAPTAPTLTSTGKAATSVSLSWNGATDNVGVTGYEVYRGTTRVATPTGTSYTDEGLTPSTSYAYTVKAKDAAGNLSPSSNTVTVVTEADSGGSGLVLDNFDGSPAYPSSAQNDLGKWTGGNCFLDGGGSGVVTGGALSLRYNNCGWFGSDVGVDLSTKTHLVIRVKGAADGEQAHFNLGLGGTTKVFADYVLDGGAHPAITTAYQDIRIPMAANGISRTSPGQLAMGFWYGGNSTITIDEIRFE</sequence>
<dbReference type="InterPro" id="IPR036116">
    <property type="entry name" value="FN3_sf"/>
</dbReference>
<dbReference type="InterPro" id="IPR003961">
    <property type="entry name" value="FN3_dom"/>
</dbReference>
<protein>
    <submittedName>
        <fullName evidence="6">Chitodextrinase</fullName>
    </submittedName>
</protein>
<keyword evidence="7" id="KW-1185">Reference proteome</keyword>
<keyword evidence="2" id="KW-0624">Polysaccharide degradation</keyword>
<dbReference type="PANTHER" id="PTHR46957:SF10">
    <property type="entry name" value="PROTEIN TYROSINE PHOSPHATASE, RECEPTOR TYPE, H"/>
    <property type="match status" value="1"/>
</dbReference>
<dbReference type="AlphaFoldDB" id="A0A7X0U1I9"/>
<feature type="compositionally biased region" description="Pro residues" evidence="3">
    <location>
        <begin position="29"/>
        <end position="42"/>
    </location>
</feature>
<evidence type="ECO:0000313" key="7">
    <source>
        <dbReference type="Proteomes" id="UP000565579"/>
    </source>
</evidence>
<dbReference type="Gene3D" id="2.60.40.10">
    <property type="entry name" value="Immunoglobulins"/>
    <property type="match status" value="2"/>
</dbReference>
<dbReference type="SMART" id="SM00060">
    <property type="entry name" value="FN3"/>
    <property type="match status" value="2"/>
</dbReference>
<reference evidence="6 7" key="1">
    <citation type="submission" date="2020-08" db="EMBL/GenBank/DDBJ databases">
        <title>Sequencing the genomes of 1000 actinobacteria strains.</title>
        <authorList>
            <person name="Klenk H.-P."/>
        </authorList>
    </citation>
    <scope>NUCLEOTIDE SEQUENCE [LARGE SCALE GENOMIC DNA]</scope>
    <source>
        <strain evidence="6 7">DSM 43768</strain>
    </source>
</reference>
<organism evidence="6 7">
    <name type="scientific">Nonomuraea rubra</name>
    <dbReference type="NCBI Taxonomy" id="46180"/>
    <lineage>
        <taxon>Bacteria</taxon>
        <taxon>Bacillati</taxon>
        <taxon>Actinomycetota</taxon>
        <taxon>Actinomycetes</taxon>
        <taxon>Streptosporangiales</taxon>
        <taxon>Streptosporangiaceae</taxon>
        <taxon>Nonomuraea</taxon>
    </lineage>
</organism>
<proteinExistence type="predicted"/>
<dbReference type="Gene3D" id="3.20.20.80">
    <property type="entry name" value="Glycosidases"/>
    <property type="match status" value="1"/>
</dbReference>
<dbReference type="Proteomes" id="UP000565579">
    <property type="component" value="Unassembled WGS sequence"/>
</dbReference>
<dbReference type="InterPro" id="IPR050713">
    <property type="entry name" value="RTP_Phos/Ushers"/>
</dbReference>
<dbReference type="GO" id="GO:0016798">
    <property type="term" value="F:hydrolase activity, acting on glycosyl bonds"/>
    <property type="evidence" value="ECO:0007669"/>
    <property type="project" value="UniProtKB-KW"/>
</dbReference>
<dbReference type="GO" id="GO:0000272">
    <property type="term" value="P:polysaccharide catabolic process"/>
    <property type="evidence" value="ECO:0007669"/>
    <property type="project" value="UniProtKB-KW"/>
</dbReference>
<name>A0A7X0U1I9_9ACTN</name>
<feature type="domain" description="Fibronectin type-III" evidence="5">
    <location>
        <begin position="556"/>
        <end position="645"/>
    </location>
</feature>
<dbReference type="InterPro" id="IPR013783">
    <property type="entry name" value="Ig-like_fold"/>
</dbReference>
<keyword evidence="1" id="KW-0326">Glycosidase</keyword>
<dbReference type="PROSITE" id="PS50853">
    <property type="entry name" value="FN3"/>
    <property type="match status" value="2"/>
</dbReference>
<evidence type="ECO:0000259" key="5">
    <source>
        <dbReference type="PROSITE" id="PS50853"/>
    </source>
</evidence>
<evidence type="ECO:0000313" key="6">
    <source>
        <dbReference type="EMBL" id="MBB6551807.1"/>
    </source>
</evidence>
<dbReference type="Pfam" id="PF16116">
    <property type="entry name" value="DUF4832"/>
    <property type="match status" value="1"/>
</dbReference>
<keyword evidence="1" id="KW-0378">Hydrolase</keyword>
<keyword evidence="2" id="KW-0119">Carbohydrate metabolism</keyword>
<dbReference type="RefSeq" id="WP_185105814.1">
    <property type="nucleotide sequence ID" value="NZ_JACHMI010000001.1"/>
</dbReference>
<evidence type="ECO:0000256" key="2">
    <source>
        <dbReference type="ARBA" id="ARBA00023326"/>
    </source>
</evidence>
<comment type="caution">
    <text evidence="6">The sequence shown here is derived from an EMBL/GenBank/DDBJ whole genome shotgun (WGS) entry which is preliminary data.</text>
</comment>
<evidence type="ECO:0000256" key="1">
    <source>
        <dbReference type="ARBA" id="ARBA00023295"/>
    </source>
</evidence>
<feature type="chain" id="PRO_5030774839" evidence="4">
    <location>
        <begin position="27"/>
        <end position="893"/>
    </location>
</feature>
<dbReference type="PANTHER" id="PTHR46957">
    <property type="entry name" value="CYTOKINE RECEPTOR"/>
    <property type="match status" value="1"/>
</dbReference>
<feature type="domain" description="Fibronectin type-III" evidence="5">
    <location>
        <begin position="651"/>
        <end position="738"/>
    </location>
</feature>
<accession>A0A7X0U1I9</accession>
<dbReference type="Pfam" id="PF00041">
    <property type="entry name" value="fn3"/>
    <property type="match status" value="2"/>
</dbReference>
<dbReference type="SUPFAM" id="SSF49265">
    <property type="entry name" value="Fibronectin type III"/>
    <property type="match status" value="1"/>
</dbReference>
<feature type="region of interest" description="Disordered" evidence="3">
    <location>
        <begin position="24"/>
        <end position="43"/>
    </location>
</feature>
<dbReference type="CDD" id="cd00063">
    <property type="entry name" value="FN3"/>
    <property type="match status" value="2"/>
</dbReference>
<dbReference type="GO" id="GO:0043235">
    <property type="term" value="C:receptor complex"/>
    <property type="evidence" value="ECO:0007669"/>
    <property type="project" value="TreeGrafter"/>
</dbReference>